<dbReference type="Proteomes" id="UP000031366">
    <property type="component" value="Unassembled WGS sequence"/>
</dbReference>
<feature type="domain" description="WYL" evidence="1">
    <location>
        <begin position="130"/>
        <end position="196"/>
    </location>
</feature>
<dbReference type="InterPro" id="IPR026881">
    <property type="entry name" value="WYL_dom"/>
</dbReference>
<dbReference type="InterPro" id="IPR057727">
    <property type="entry name" value="WCX_dom"/>
</dbReference>
<keyword evidence="4" id="KW-1185">Reference proteome</keyword>
<protein>
    <submittedName>
        <fullName evidence="3">Transcriptional regulator family protein</fullName>
    </submittedName>
</protein>
<evidence type="ECO:0000313" key="4">
    <source>
        <dbReference type="Proteomes" id="UP000031366"/>
    </source>
</evidence>
<dbReference type="STRING" id="29341.RSJ17_10255"/>
<dbReference type="AlphaFoldDB" id="A0A0C1U9Y4"/>
<feature type="domain" description="WCX" evidence="2">
    <location>
        <begin position="225"/>
        <end position="301"/>
    </location>
</feature>
<evidence type="ECO:0000313" key="3">
    <source>
        <dbReference type="EMBL" id="KIE48458.1"/>
    </source>
</evidence>
<gene>
    <name evidence="3" type="ORF">U732_4229</name>
</gene>
<dbReference type="EMBL" id="AYSO01000007">
    <property type="protein sequence ID" value="KIE48458.1"/>
    <property type="molecule type" value="Genomic_DNA"/>
</dbReference>
<dbReference type="PANTHER" id="PTHR34580">
    <property type="match status" value="1"/>
</dbReference>
<comment type="caution">
    <text evidence="3">The sequence shown here is derived from an EMBL/GenBank/DDBJ whole genome shotgun (WGS) entry which is preliminary data.</text>
</comment>
<dbReference type="OrthoDB" id="9767131at2"/>
<accession>A0A0C1U9Y4</accession>
<dbReference type="PROSITE" id="PS52050">
    <property type="entry name" value="WYL"/>
    <property type="match status" value="1"/>
</dbReference>
<dbReference type="Pfam" id="PF25583">
    <property type="entry name" value="WCX"/>
    <property type="match status" value="1"/>
</dbReference>
<organism evidence="3 4">
    <name type="scientific">Clostridium argentinense CDC 2741</name>
    <dbReference type="NCBI Taxonomy" id="1418104"/>
    <lineage>
        <taxon>Bacteria</taxon>
        <taxon>Bacillati</taxon>
        <taxon>Bacillota</taxon>
        <taxon>Clostridia</taxon>
        <taxon>Eubacteriales</taxon>
        <taxon>Clostridiaceae</taxon>
        <taxon>Clostridium</taxon>
    </lineage>
</organism>
<dbReference type="PANTHER" id="PTHR34580:SF1">
    <property type="entry name" value="PROTEIN PAFC"/>
    <property type="match status" value="1"/>
</dbReference>
<proteinExistence type="predicted"/>
<sequence length="305" mass="35369">MLMLLKINGKMKIRDLSDKLEVKERMIRTYKDDLELAGIYIKSERGENGGYSLEGNDILVNLDVRDDEIVALNMALAQLNQSGFIANDELEELYYKLCITKSKKASEFEESVFFYKDIKSNDLSDEKEKIKEIINAYIEKKKIKINYYSLSSNETKERIVHPYSVVTYKGANYMVAFCEKRNKFLDFKVSRIDSMEILNEKYNNDKGFSLKDYMEGSIGIYKGESVSVKLKITHPMSRIVSEKKWVDNQKISWIDEKAIHFEAEVKGKTELISWILSMGQNVEVLEPIELKEEIKSIAKNIVNNI</sequence>
<name>A0A0C1U9Y4_9CLOT</name>
<reference evidence="3 4" key="1">
    <citation type="journal article" date="2015" name="Infect. Genet. Evol.">
        <title>Genomic sequences of six botulinum neurotoxin-producing strains representing three clostridial species illustrate the mobility and diversity of botulinum neurotoxin genes.</title>
        <authorList>
            <person name="Smith T.J."/>
            <person name="Hill K.K."/>
            <person name="Xie G."/>
            <person name="Foley B.T."/>
            <person name="Williamson C.H."/>
            <person name="Foster J.T."/>
            <person name="Johnson S.L."/>
            <person name="Chertkov O."/>
            <person name="Teshima H."/>
            <person name="Gibbons H.S."/>
            <person name="Johnsky L.A."/>
            <person name="Karavis M.A."/>
            <person name="Smith L.A."/>
        </authorList>
    </citation>
    <scope>NUCLEOTIDE SEQUENCE [LARGE SCALE GENOMIC DNA]</scope>
    <source>
        <strain evidence="3 4">CDC 2741</strain>
    </source>
</reference>
<dbReference type="InterPro" id="IPR051534">
    <property type="entry name" value="CBASS_pafABC_assoc_protein"/>
</dbReference>
<dbReference type="Pfam" id="PF13280">
    <property type="entry name" value="WYL"/>
    <property type="match status" value="1"/>
</dbReference>
<dbReference type="RefSeq" id="WP_052267823.1">
    <property type="nucleotide sequence ID" value="NZ_AYSO01000007.1"/>
</dbReference>
<evidence type="ECO:0000259" key="2">
    <source>
        <dbReference type="Pfam" id="PF25583"/>
    </source>
</evidence>
<evidence type="ECO:0000259" key="1">
    <source>
        <dbReference type="Pfam" id="PF13280"/>
    </source>
</evidence>